<dbReference type="AlphaFoldDB" id="A0A835KZT1"/>
<comment type="caution">
    <text evidence="2">The sequence shown here is derived from an EMBL/GenBank/DDBJ whole genome shotgun (WGS) entry which is preliminary data.</text>
</comment>
<name>A0A835KZT1_9POAL</name>
<dbReference type="EMBL" id="JACEFO010000144">
    <property type="protein sequence ID" value="KAF8780178.1"/>
    <property type="molecule type" value="Genomic_DNA"/>
</dbReference>
<gene>
    <name evidence="2" type="ORF">HU200_001841</name>
</gene>
<dbReference type="Proteomes" id="UP000636709">
    <property type="component" value="Unassembled WGS sequence"/>
</dbReference>
<dbReference type="PANTHER" id="PTHR34576">
    <property type="entry name" value="MEMBRANE-ASSOCIATED KINASE REGULATOR 6-RELATED"/>
    <property type="match status" value="1"/>
</dbReference>
<accession>A0A835KZT1</accession>
<sequence length="282" mass="30429">MTAIRQDDEAYICACPDVLLLSSDLSARALPTTSITVPYYPPWCSGSSGPAFMEVASLQHLGDSFSCGWLKRGAPSFERLVVDADLGHSFGSSTRSSFIDMDPADLFSMRWTTTAPPPPGSEEFEFGLPGGGGGDPASSPVLVSASQVIRDGRLLPSDPISRRSSSGAHQRHRVDDLPSAPRSSPSSPMYHSEQSSRSPPLFAGGRRGRASSWKIVVHYLRFLMPLYRKVRALRRFSAARPRVAPASPARVSTSSIEWCHGNADTAVRDAILYCKKSSGQDA</sequence>
<dbReference type="InterPro" id="IPR044699">
    <property type="entry name" value="MAKR6"/>
</dbReference>
<feature type="region of interest" description="Disordered" evidence="1">
    <location>
        <begin position="109"/>
        <end position="140"/>
    </location>
</feature>
<keyword evidence="3" id="KW-1185">Reference proteome</keyword>
<organism evidence="2 3">
    <name type="scientific">Digitaria exilis</name>
    <dbReference type="NCBI Taxonomy" id="1010633"/>
    <lineage>
        <taxon>Eukaryota</taxon>
        <taxon>Viridiplantae</taxon>
        <taxon>Streptophyta</taxon>
        <taxon>Embryophyta</taxon>
        <taxon>Tracheophyta</taxon>
        <taxon>Spermatophyta</taxon>
        <taxon>Magnoliopsida</taxon>
        <taxon>Liliopsida</taxon>
        <taxon>Poales</taxon>
        <taxon>Poaceae</taxon>
        <taxon>PACMAD clade</taxon>
        <taxon>Panicoideae</taxon>
        <taxon>Panicodae</taxon>
        <taxon>Paniceae</taxon>
        <taxon>Anthephorinae</taxon>
        <taxon>Digitaria</taxon>
    </lineage>
</organism>
<proteinExistence type="predicted"/>
<evidence type="ECO:0000313" key="2">
    <source>
        <dbReference type="EMBL" id="KAF8780178.1"/>
    </source>
</evidence>
<evidence type="ECO:0000313" key="3">
    <source>
        <dbReference type="Proteomes" id="UP000636709"/>
    </source>
</evidence>
<evidence type="ECO:0000256" key="1">
    <source>
        <dbReference type="SAM" id="MobiDB-lite"/>
    </source>
</evidence>
<evidence type="ECO:0008006" key="4">
    <source>
        <dbReference type="Google" id="ProtNLM"/>
    </source>
</evidence>
<protein>
    <recommendedName>
        <fullName evidence="4">Membrane-associated kinase regulator 6</fullName>
    </recommendedName>
</protein>
<reference evidence="2" key="1">
    <citation type="submission" date="2020-07" db="EMBL/GenBank/DDBJ databases">
        <title>Genome sequence and genetic diversity analysis of an under-domesticated orphan crop, white fonio (Digitaria exilis).</title>
        <authorList>
            <person name="Bennetzen J.L."/>
            <person name="Chen S."/>
            <person name="Ma X."/>
            <person name="Wang X."/>
            <person name="Yssel A.E.J."/>
            <person name="Chaluvadi S.R."/>
            <person name="Johnson M."/>
            <person name="Gangashetty P."/>
            <person name="Hamidou F."/>
            <person name="Sanogo M.D."/>
            <person name="Zwaenepoel A."/>
            <person name="Wallace J."/>
            <person name="Van De Peer Y."/>
            <person name="Van Deynze A."/>
        </authorList>
    </citation>
    <scope>NUCLEOTIDE SEQUENCE</scope>
    <source>
        <tissue evidence="2">Leaves</tissue>
    </source>
</reference>
<feature type="compositionally biased region" description="Low complexity" evidence="1">
    <location>
        <begin position="178"/>
        <end position="188"/>
    </location>
</feature>
<dbReference type="OrthoDB" id="1913205at2759"/>
<feature type="region of interest" description="Disordered" evidence="1">
    <location>
        <begin position="154"/>
        <end position="206"/>
    </location>
</feature>
<dbReference type="PANTHER" id="PTHR34576:SF2">
    <property type="entry name" value="MEMBRANE-ASSOCIATED KINASE REGULATOR 6-RELATED"/>
    <property type="match status" value="1"/>
</dbReference>